<dbReference type="EMBL" id="JADAZL010000010">
    <property type="protein sequence ID" value="MBE2166163.1"/>
    <property type="molecule type" value="Genomic_DNA"/>
</dbReference>
<comment type="caution">
    <text evidence="1">The sequence shown here is derived from an EMBL/GenBank/DDBJ whole genome shotgun (WGS) entry which is preliminary data.</text>
</comment>
<protein>
    <submittedName>
        <fullName evidence="1">Uncharacterized protein</fullName>
    </submittedName>
</protein>
<accession>A0ABR9NN57</accession>
<gene>
    <name evidence="1" type="ORF">IIQ43_16700</name>
</gene>
<organism evidence="1 2">
    <name type="scientific">Acinetobacter oleivorans</name>
    <dbReference type="NCBI Taxonomy" id="1148157"/>
    <lineage>
        <taxon>Bacteria</taxon>
        <taxon>Pseudomonadati</taxon>
        <taxon>Pseudomonadota</taxon>
        <taxon>Gammaproteobacteria</taxon>
        <taxon>Moraxellales</taxon>
        <taxon>Moraxellaceae</taxon>
        <taxon>Acinetobacter</taxon>
    </lineage>
</organism>
<proteinExistence type="predicted"/>
<reference evidence="1 2" key="1">
    <citation type="submission" date="2020-10" db="EMBL/GenBank/DDBJ databases">
        <authorList>
            <person name="Mohd Rani F."/>
        </authorList>
    </citation>
    <scope>NUCLEOTIDE SEQUENCE [LARGE SCALE GENOMIC DNA]</scope>
    <source>
        <strain evidence="1 2">AC1583</strain>
    </source>
</reference>
<name>A0ABR9NN57_9GAMM</name>
<dbReference type="Proteomes" id="UP000619170">
    <property type="component" value="Unassembled WGS sequence"/>
</dbReference>
<keyword evidence="2" id="KW-1185">Reference proteome</keyword>
<evidence type="ECO:0000313" key="2">
    <source>
        <dbReference type="Proteomes" id="UP000619170"/>
    </source>
</evidence>
<reference evidence="2" key="2">
    <citation type="submission" date="2023-07" db="EMBL/GenBank/DDBJ databases">
        <title>Acinetobacter oleivorans assembled AC1583.</title>
        <authorList>
            <person name="Yeo C.C."/>
        </authorList>
    </citation>
    <scope>NUCLEOTIDE SEQUENCE [LARGE SCALE GENOMIC DNA]</scope>
    <source>
        <strain evidence="2">AC1583</strain>
    </source>
</reference>
<evidence type="ECO:0000313" key="1">
    <source>
        <dbReference type="EMBL" id="MBE2166163.1"/>
    </source>
</evidence>
<dbReference type="RefSeq" id="WP_192834969.1">
    <property type="nucleotide sequence ID" value="NZ_JADAZL010000010.1"/>
</dbReference>
<sequence length="280" mass="32987">MKEIRELNKLLKCYKTYSIGSLIHSLKFDQKHILDTLDGEDILFPHHIVSMSISYAQLAFLKIENNKADIDALNNLNLALMYAEVGRELQLKDFKIKPLDKMNVHELKKYFSEFSALLFWAILLNNKNLAKKLARQVEFCLQQKFLSDFPLSYDYFSLWAYYKWINEEFTLESKIDGKFKDLINNWSFESVFLEPLLIDIANLHCEELIDNDLRKYPPKFIRPPFTLLPLEIHVINKLRALDKLNEISLNHPLMNTHSAKIKDFEVISDDLLETIQINFL</sequence>